<accession>A0A0A8Z812</accession>
<sequence>MSCWCLWMSSRTRGDDTETVRTEEGRGEAWRRNSRRSWKHSSALLESSLSEWPDEAGLLPPPLLLS</sequence>
<name>A0A0A8Z812_ARUDO</name>
<proteinExistence type="predicted"/>
<organism evidence="1">
    <name type="scientific">Arundo donax</name>
    <name type="common">Giant reed</name>
    <name type="synonym">Donax arundinaceus</name>
    <dbReference type="NCBI Taxonomy" id="35708"/>
    <lineage>
        <taxon>Eukaryota</taxon>
        <taxon>Viridiplantae</taxon>
        <taxon>Streptophyta</taxon>
        <taxon>Embryophyta</taxon>
        <taxon>Tracheophyta</taxon>
        <taxon>Spermatophyta</taxon>
        <taxon>Magnoliopsida</taxon>
        <taxon>Liliopsida</taxon>
        <taxon>Poales</taxon>
        <taxon>Poaceae</taxon>
        <taxon>PACMAD clade</taxon>
        <taxon>Arundinoideae</taxon>
        <taxon>Arundineae</taxon>
        <taxon>Arundo</taxon>
    </lineage>
</organism>
<evidence type="ECO:0000313" key="1">
    <source>
        <dbReference type="EMBL" id="JAD32890.1"/>
    </source>
</evidence>
<protein>
    <submittedName>
        <fullName evidence="1">Uncharacterized protein</fullName>
    </submittedName>
</protein>
<dbReference type="AlphaFoldDB" id="A0A0A8Z812"/>
<reference evidence="1" key="2">
    <citation type="journal article" date="2015" name="Data Brief">
        <title>Shoot transcriptome of the giant reed, Arundo donax.</title>
        <authorList>
            <person name="Barrero R.A."/>
            <person name="Guerrero F.D."/>
            <person name="Moolhuijzen P."/>
            <person name="Goolsby J.A."/>
            <person name="Tidwell J."/>
            <person name="Bellgard S.E."/>
            <person name="Bellgard M.I."/>
        </authorList>
    </citation>
    <scope>NUCLEOTIDE SEQUENCE</scope>
    <source>
        <tissue evidence="1">Shoot tissue taken approximately 20 cm above the soil surface</tissue>
    </source>
</reference>
<dbReference type="EMBL" id="GBRH01265005">
    <property type="protein sequence ID" value="JAD32890.1"/>
    <property type="molecule type" value="Transcribed_RNA"/>
</dbReference>
<reference evidence="1" key="1">
    <citation type="submission" date="2014-09" db="EMBL/GenBank/DDBJ databases">
        <authorList>
            <person name="Magalhaes I.L.F."/>
            <person name="Oliveira U."/>
            <person name="Santos F.R."/>
            <person name="Vidigal T.H.D.A."/>
            <person name="Brescovit A.D."/>
            <person name="Santos A.J."/>
        </authorList>
    </citation>
    <scope>NUCLEOTIDE SEQUENCE</scope>
    <source>
        <tissue evidence="1">Shoot tissue taken approximately 20 cm above the soil surface</tissue>
    </source>
</reference>